<sequence length="277" mass="29629">MTARPVAAGAPDAQPLIEATDAVVSYRVKGKGRFVAVHGVDLDVRPGEIVGIVGESGCGKSSLARALVGINKLSGGSIRFLGENVTPLPIRRRPARLVPLQMVFQDPYASLNPRRRIDQQLAEVWNAAARARGDALGAEARLADITDVLERVGLDPALRTRYPHALSGGQRQRIAIAKALLAKPQVIVADEPISALDASSQKHVGELLRRLVDELQIGMVIISHDLAVVATIADRTAVMRAGVFVEQGPTERVWTAPEHPYTRELLGAVPALVGREG</sequence>
<dbReference type="Pfam" id="PF08352">
    <property type="entry name" value="oligo_HPY"/>
    <property type="match status" value="1"/>
</dbReference>
<dbReference type="Pfam" id="PF00005">
    <property type="entry name" value="ABC_tran"/>
    <property type="match status" value="1"/>
</dbReference>
<dbReference type="InterPro" id="IPR027417">
    <property type="entry name" value="P-loop_NTPase"/>
</dbReference>
<evidence type="ECO:0000256" key="2">
    <source>
        <dbReference type="ARBA" id="ARBA00022448"/>
    </source>
</evidence>
<dbReference type="AlphaFoldDB" id="A0A1H0YNK1"/>
<keyword evidence="3" id="KW-0547">Nucleotide-binding</keyword>
<dbReference type="GO" id="GO:0055085">
    <property type="term" value="P:transmembrane transport"/>
    <property type="evidence" value="ECO:0007669"/>
    <property type="project" value="UniProtKB-ARBA"/>
</dbReference>
<evidence type="ECO:0000256" key="1">
    <source>
        <dbReference type="ARBA" id="ARBA00005417"/>
    </source>
</evidence>
<evidence type="ECO:0000256" key="4">
    <source>
        <dbReference type="ARBA" id="ARBA00022840"/>
    </source>
</evidence>
<accession>A0A1H0YNK1</accession>
<dbReference type="PROSITE" id="PS50893">
    <property type="entry name" value="ABC_TRANSPORTER_2"/>
    <property type="match status" value="1"/>
</dbReference>
<dbReference type="SUPFAM" id="SSF52540">
    <property type="entry name" value="P-loop containing nucleoside triphosphate hydrolases"/>
    <property type="match status" value="1"/>
</dbReference>
<dbReference type="Gene3D" id="3.40.50.300">
    <property type="entry name" value="P-loop containing nucleotide triphosphate hydrolases"/>
    <property type="match status" value="1"/>
</dbReference>
<dbReference type="GO" id="GO:0016887">
    <property type="term" value="F:ATP hydrolysis activity"/>
    <property type="evidence" value="ECO:0007669"/>
    <property type="project" value="InterPro"/>
</dbReference>
<protein>
    <submittedName>
        <fullName evidence="6">Peptide/nickel transport system ATP-binding protein</fullName>
    </submittedName>
</protein>
<dbReference type="GO" id="GO:0005524">
    <property type="term" value="F:ATP binding"/>
    <property type="evidence" value="ECO:0007669"/>
    <property type="project" value="UniProtKB-KW"/>
</dbReference>
<evidence type="ECO:0000313" key="6">
    <source>
        <dbReference type="EMBL" id="SDQ16807.1"/>
    </source>
</evidence>
<dbReference type="SMART" id="SM00382">
    <property type="entry name" value="AAA"/>
    <property type="match status" value="1"/>
</dbReference>
<dbReference type="eggNOG" id="COG4608">
    <property type="taxonomic scope" value="Bacteria"/>
</dbReference>
<dbReference type="PROSITE" id="PS00211">
    <property type="entry name" value="ABC_TRANSPORTER_1"/>
    <property type="match status" value="1"/>
</dbReference>
<dbReference type="Proteomes" id="UP000182690">
    <property type="component" value="Unassembled WGS sequence"/>
</dbReference>
<name>A0A1H0YNK1_9MICO</name>
<dbReference type="PANTHER" id="PTHR43776">
    <property type="entry name" value="TRANSPORT ATP-BINDING PROTEIN"/>
    <property type="match status" value="1"/>
</dbReference>
<dbReference type="InterPro" id="IPR003439">
    <property type="entry name" value="ABC_transporter-like_ATP-bd"/>
</dbReference>
<proteinExistence type="inferred from homology"/>
<gene>
    <name evidence="6" type="ORF">SAMN04488565_1050</name>
</gene>
<dbReference type="CDD" id="cd03257">
    <property type="entry name" value="ABC_NikE_OppD_transporters"/>
    <property type="match status" value="1"/>
</dbReference>
<keyword evidence="4 6" id="KW-0067">ATP-binding</keyword>
<reference evidence="6 7" key="1">
    <citation type="submission" date="2016-10" db="EMBL/GenBank/DDBJ databases">
        <authorList>
            <person name="de Groot N.N."/>
        </authorList>
    </citation>
    <scope>NUCLEOTIDE SEQUENCE [LARGE SCALE GENOMIC DNA]</scope>
    <source>
        <strain evidence="6 7">DSM 22788</strain>
    </source>
</reference>
<dbReference type="InterPro" id="IPR017871">
    <property type="entry name" value="ABC_transporter-like_CS"/>
</dbReference>
<dbReference type="EMBL" id="FNKB01000001">
    <property type="protein sequence ID" value="SDQ16807.1"/>
    <property type="molecule type" value="Genomic_DNA"/>
</dbReference>
<dbReference type="InterPro" id="IPR013563">
    <property type="entry name" value="Oligopep_ABC_C"/>
</dbReference>
<dbReference type="InterPro" id="IPR003593">
    <property type="entry name" value="AAA+_ATPase"/>
</dbReference>
<keyword evidence="2" id="KW-0813">Transport</keyword>
<feature type="domain" description="ABC transporter" evidence="5">
    <location>
        <begin position="17"/>
        <end position="266"/>
    </location>
</feature>
<dbReference type="OrthoDB" id="8481147at2"/>
<dbReference type="InterPro" id="IPR050319">
    <property type="entry name" value="ABC_transp_ATP-bind"/>
</dbReference>
<comment type="similarity">
    <text evidence="1">Belongs to the ABC transporter superfamily.</text>
</comment>
<organism evidence="6 7">
    <name type="scientific">Leucobacter chromiiresistens</name>
    <dbReference type="NCBI Taxonomy" id="1079994"/>
    <lineage>
        <taxon>Bacteria</taxon>
        <taxon>Bacillati</taxon>
        <taxon>Actinomycetota</taxon>
        <taxon>Actinomycetes</taxon>
        <taxon>Micrococcales</taxon>
        <taxon>Microbacteriaceae</taxon>
        <taxon>Leucobacter</taxon>
    </lineage>
</organism>
<dbReference type="PANTHER" id="PTHR43776:SF7">
    <property type="entry name" value="D,D-DIPEPTIDE TRANSPORT ATP-BINDING PROTEIN DDPF-RELATED"/>
    <property type="match status" value="1"/>
</dbReference>
<evidence type="ECO:0000313" key="7">
    <source>
        <dbReference type="Proteomes" id="UP000182690"/>
    </source>
</evidence>
<evidence type="ECO:0000259" key="5">
    <source>
        <dbReference type="PROSITE" id="PS50893"/>
    </source>
</evidence>
<dbReference type="RefSeq" id="WP_010155137.1">
    <property type="nucleotide sequence ID" value="NZ_FNKB01000001.1"/>
</dbReference>
<evidence type="ECO:0000256" key="3">
    <source>
        <dbReference type="ARBA" id="ARBA00022741"/>
    </source>
</evidence>
<dbReference type="STRING" id="1079994.SAMN04488565_1050"/>
<dbReference type="GO" id="GO:0015833">
    <property type="term" value="P:peptide transport"/>
    <property type="evidence" value="ECO:0007669"/>
    <property type="project" value="InterPro"/>
</dbReference>